<dbReference type="RefSeq" id="WP_089910446.1">
    <property type="nucleotide sequence ID" value="NZ_FOBB01000002.1"/>
</dbReference>
<evidence type="ECO:0000313" key="3">
    <source>
        <dbReference type="Proteomes" id="UP000198984"/>
    </source>
</evidence>
<sequence>MSTLTKWIIGIAAGLITLLAIAAPIYYYVHDFHDLPRSSDPADWGTFGDYFGGILNPVISLLTLIITIIIAVNISKIEQRNHDETVHSPVKPLFTIDTGEFFSSNISRNGLTVERDFYDYDPPQQPAGPHDYLSKGFYLKVFNKGLGIATDVNVTFQLDLEALKSLVIINVPQIKVTASDLRTDEDGRKFIVLDIQSTHFNYHGFSKIWAWERYGLGPVDKAEEIEATVPGQIMSAFQLYNLVRKLRPGPVDDYPAIFVTFNFKNIHGKQLSTKFRVGLFHVHDHPQYSMFRILQQQI</sequence>
<reference evidence="2 3" key="1">
    <citation type="submission" date="2016-10" db="EMBL/GenBank/DDBJ databases">
        <authorList>
            <person name="de Groot N.N."/>
        </authorList>
    </citation>
    <scope>NUCLEOTIDE SEQUENCE [LARGE SCALE GENOMIC DNA]</scope>
    <source>
        <strain evidence="2 3">DSM 21039</strain>
    </source>
</reference>
<protein>
    <submittedName>
        <fullName evidence="2">Uncharacterized protein</fullName>
    </submittedName>
</protein>
<accession>A0A1H7RQA4</accession>
<dbReference type="EMBL" id="FOBB01000002">
    <property type="protein sequence ID" value="SEL62355.1"/>
    <property type="molecule type" value="Genomic_DNA"/>
</dbReference>
<name>A0A1H7RQA4_9BACT</name>
<dbReference type="AlphaFoldDB" id="A0A1H7RQA4"/>
<evidence type="ECO:0000313" key="2">
    <source>
        <dbReference type="EMBL" id="SEL62355.1"/>
    </source>
</evidence>
<keyword evidence="1" id="KW-1133">Transmembrane helix</keyword>
<proteinExistence type="predicted"/>
<keyword evidence="1" id="KW-0472">Membrane</keyword>
<feature type="transmembrane region" description="Helical" evidence="1">
    <location>
        <begin position="7"/>
        <end position="30"/>
    </location>
</feature>
<keyword evidence="1" id="KW-0812">Transmembrane</keyword>
<feature type="transmembrane region" description="Helical" evidence="1">
    <location>
        <begin position="50"/>
        <end position="72"/>
    </location>
</feature>
<gene>
    <name evidence="2" type="ORF">SAMN04488505_102702</name>
</gene>
<evidence type="ECO:0000256" key="1">
    <source>
        <dbReference type="SAM" id="Phobius"/>
    </source>
</evidence>
<keyword evidence="3" id="KW-1185">Reference proteome</keyword>
<dbReference type="STRING" id="573321.SAMN04488505_102702"/>
<dbReference type="Proteomes" id="UP000198984">
    <property type="component" value="Unassembled WGS sequence"/>
</dbReference>
<dbReference type="OrthoDB" id="1261799at2"/>
<organism evidence="2 3">
    <name type="scientific">Chitinophaga rupis</name>
    <dbReference type="NCBI Taxonomy" id="573321"/>
    <lineage>
        <taxon>Bacteria</taxon>
        <taxon>Pseudomonadati</taxon>
        <taxon>Bacteroidota</taxon>
        <taxon>Chitinophagia</taxon>
        <taxon>Chitinophagales</taxon>
        <taxon>Chitinophagaceae</taxon>
        <taxon>Chitinophaga</taxon>
    </lineage>
</organism>